<evidence type="ECO:0000256" key="2">
    <source>
        <dbReference type="ARBA" id="ARBA00005695"/>
    </source>
</evidence>
<comment type="similarity">
    <text evidence="2">Belongs to the bacterial solute-binding protein 5 family.</text>
</comment>
<dbReference type="InterPro" id="IPR023765">
    <property type="entry name" value="SBP_5_CS"/>
</dbReference>
<evidence type="ECO:0000259" key="5">
    <source>
        <dbReference type="Pfam" id="PF00496"/>
    </source>
</evidence>
<dbReference type="GO" id="GO:0042597">
    <property type="term" value="C:periplasmic space"/>
    <property type="evidence" value="ECO:0007669"/>
    <property type="project" value="UniProtKB-ARBA"/>
</dbReference>
<feature type="domain" description="Solute-binding protein family 5" evidence="5">
    <location>
        <begin position="108"/>
        <end position="458"/>
    </location>
</feature>
<dbReference type="EMBL" id="STGW01000004">
    <property type="protein sequence ID" value="THV14727.1"/>
    <property type="molecule type" value="Genomic_DNA"/>
</dbReference>
<gene>
    <name evidence="6" type="ORF">E9934_08730</name>
</gene>
<dbReference type="OrthoDB" id="9764591at2"/>
<evidence type="ECO:0000256" key="3">
    <source>
        <dbReference type="ARBA" id="ARBA00022729"/>
    </source>
</evidence>
<comment type="caution">
    <text evidence="6">The sequence shown here is derived from an EMBL/GenBank/DDBJ whole genome shotgun (WGS) entry which is preliminary data.</text>
</comment>
<dbReference type="SUPFAM" id="SSF53850">
    <property type="entry name" value="Periplasmic binding protein-like II"/>
    <property type="match status" value="1"/>
</dbReference>
<comment type="subcellular location">
    <subcellularLocation>
        <location evidence="1">Cell membrane</location>
        <topology evidence="1">Lipid-anchor</topology>
    </subcellularLocation>
</comment>
<dbReference type="PROSITE" id="PS51257">
    <property type="entry name" value="PROKAR_LIPOPROTEIN"/>
    <property type="match status" value="1"/>
</dbReference>
<evidence type="ECO:0000256" key="4">
    <source>
        <dbReference type="SAM" id="SignalP"/>
    </source>
</evidence>
<dbReference type="GO" id="GO:0043190">
    <property type="term" value="C:ATP-binding cassette (ABC) transporter complex"/>
    <property type="evidence" value="ECO:0007669"/>
    <property type="project" value="InterPro"/>
</dbReference>
<dbReference type="InterPro" id="IPR030678">
    <property type="entry name" value="Peptide/Ni-bd"/>
</dbReference>
<organism evidence="6 7">
    <name type="scientific">Nocardioides caeni</name>
    <dbReference type="NCBI Taxonomy" id="574700"/>
    <lineage>
        <taxon>Bacteria</taxon>
        <taxon>Bacillati</taxon>
        <taxon>Actinomycetota</taxon>
        <taxon>Actinomycetes</taxon>
        <taxon>Propionibacteriales</taxon>
        <taxon>Nocardioidaceae</taxon>
        <taxon>Nocardioides</taxon>
    </lineage>
</organism>
<dbReference type="Gene3D" id="3.40.190.10">
    <property type="entry name" value="Periplasmic binding protein-like II"/>
    <property type="match status" value="1"/>
</dbReference>
<keyword evidence="7" id="KW-1185">Reference proteome</keyword>
<feature type="signal peptide" evidence="4">
    <location>
        <begin position="1"/>
        <end position="28"/>
    </location>
</feature>
<dbReference type="PANTHER" id="PTHR30290">
    <property type="entry name" value="PERIPLASMIC BINDING COMPONENT OF ABC TRANSPORTER"/>
    <property type="match status" value="1"/>
</dbReference>
<dbReference type="GO" id="GO:0015833">
    <property type="term" value="P:peptide transport"/>
    <property type="evidence" value="ECO:0007669"/>
    <property type="project" value="TreeGrafter"/>
</dbReference>
<evidence type="ECO:0000313" key="6">
    <source>
        <dbReference type="EMBL" id="THV14727.1"/>
    </source>
</evidence>
<dbReference type="PIRSF" id="PIRSF002741">
    <property type="entry name" value="MppA"/>
    <property type="match status" value="1"/>
</dbReference>
<dbReference type="CDD" id="cd00995">
    <property type="entry name" value="PBP2_NikA_DppA_OppA_like"/>
    <property type="match status" value="1"/>
</dbReference>
<dbReference type="GO" id="GO:1904680">
    <property type="term" value="F:peptide transmembrane transporter activity"/>
    <property type="evidence" value="ECO:0007669"/>
    <property type="project" value="TreeGrafter"/>
</dbReference>
<sequence length="535" mass="56790">MRNRITTRSRVVTAFLATALLVSGCASSGGDDGEDSSALTKEEIYSAGVVGADGDAGDPVQGGTLTIADYSEARSLDPTSTIPNGAAGGNALAAIYDVLMRYDQASGEFVPHLAESLTTEDNTTWTLTLREGVKFSDGTPLDGAAVAGSLGYYMQNVGFNTLLLATNIKSMVPNGNEVVFTLNQPWATFPNMLASGPGMILAPAAYAKGKEKFTPIGAGPFVLDDYKPAEELVLTANPDYWGGAPNLEAVRFVWLGSDDDRLTSLADGTVDISNIRAPQTVEKARNDGFAGIMIPSGLGTVYWINNRKGYPGEDVRVRQAINYAIDPAVVAERVNGGAGLPGRNIYSPSAPYYTDVETADYDLEKAKELLAEAKADGYDGKISYMGQSDQASQTQAVTVQAMLEAAGFEVETELLRNIADQTNRIYVTQDYDLVVAAFSVPDEDAYGRMSSLASTNPQNAPGYANEEMDGLIAQLQAAEGDAATDLLTQINELWQETVPGVAMGAGAFFYPWTDKVHGVGYSSEALLLLGDAWKS</sequence>
<reference evidence="6 7" key="1">
    <citation type="journal article" date="2009" name="Int. J. Syst. Evol. Microbiol.">
        <title>Nocardioides caeni sp. nov., isolated from wastewater.</title>
        <authorList>
            <person name="Yoon J.H."/>
            <person name="Kang S.J."/>
            <person name="Park S."/>
            <person name="Kim W."/>
            <person name="Oh T.K."/>
        </authorList>
    </citation>
    <scope>NUCLEOTIDE SEQUENCE [LARGE SCALE GENOMIC DNA]</scope>
    <source>
        <strain evidence="6 7">DSM 23134</strain>
    </source>
</reference>
<dbReference type="Proteomes" id="UP000307087">
    <property type="component" value="Unassembled WGS sequence"/>
</dbReference>
<dbReference type="Pfam" id="PF00496">
    <property type="entry name" value="SBP_bac_5"/>
    <property type="match status" value="1"/>
</dbReference>
<name>A0A4S8NDV3_9ACTN</name>
<dbReference type="RefSeq" id="WP_136562489.1">
    <property type="nucleotide sequence ID" value="NZ_BAABLS010000003.1"/>
</dbReference>
<proteinExistence type="inferred from homology"/>
<dbReference type="AlphaFoldDB" id="A0A4S8NDV3"/>
<accession>A0A4S8NDV3</accession>
<dbReference type="PROSITE" id="PS01040">
    <property type="entry name" value="SBP_BACTERIAL_5"/>
    <property type="match status" value="1"/>
</dbReference>
<evidence type="ECO:0000256" key="1">
    <source>
        <dbReference type="ARBA" id="ARBA00004193"/>
    </source>
</evidence>
<keyword evidence="3 4" id="KW-0732">Signal</keyword>
<feature type="chain" id="PRO_5020752212" evidence="4">
    <location>
        <begin position="29"/>
        <end position="535"/>
    </location>
</feature>
<dbReference type="Gene3D" id="3.10.105.10">
    <property type="entry name" value="Dipeptide-binding Protein, Domain 3"/>
    <property type="match status" value="1"/>
</dbReference>
<evidence type="ECO:0000313" key="7">
    <source>
        <dbReference type="Proteomes" id="UP000307087"/>
    </source>
</evidence>
<dbReference type="InterPro" id="IPR039424">
    <property type="entry name" value="SBP_5"/>
</dbReference>
<protein>
    <submittedName>
        <fullName evidence="6">ABC transporter substrate-binding protein</fullName>
    </submittedName>
</protein>
<dbReference type="InterPro" id="IPR000914">
    <property type="entry name" value="SBP_5_dom"/>
</dbReference>